<feature type="compositionally biased region" description="Low complexity" evidence="1">
    <location>
        <begin position="101"/>
        <end position="113"/>
    </location>
</feature>
<feature type="compositionally biased region" description="Basic and acidic residues" evidence="1">
    <location>
        <begin position="379"/>
        <end position="398"/>
    </location>
</feature>
<evidence type="ECO:0000256" key="1">
    <source>
        <dbReference type="SAM" id="MobiDB-lite"/>
    </source>
</evidence>
<gene>
    <name evidence="3" type="ORF">COLO4_00707</name>
</gene>
<evidence type="ECO:0000313" key="3">
    <source>
        <dbReference type="EMBL" id="OMP13895.1"/>
    </source>
</evidence>
<feature type="chain" id="PRO_5012729340" evidence="2">
    <location>
        <begin position="17"/>
        <end position="411"/>
    </location>
</feature>
<proteinExistence type="predicted"/>
<evidence type="ECO:0000313" key="4">
    <source>
        <dbReference type="Proteomes" id="UP000187203"/>
    </source>
</evidence>
<reference evidence="4" key="1">
    <citation type="submission" date="2013-09" db="EMBL/GenBank/DDBJ databases">
        <title>Corchorus olitorius genome sequencing.</title>
        <authorList>
            <person name="Alam M."/>
            <person name="Haque M.S."/>
            <person name="Islam M.S."/>
            <person name="Emdad E.M."/>
            <person name="Islam M.M."/>
            <person name="Ahmed B."/>
            <person name="Halim A."/>
            <person name="Hossen Q.M.M."/>
            <person name="Hossain M.Z."/>
            <person name="Ahmed R."/>
            <person name="Khan M.M."/>
            <person name="Islam R."/>
            <person name="Rashid M.M."/>
            <person name="Khan S.A."/>
            <person name="Rahman M.S."/>
            <person name="Alam M."/>
            <person name="Yahiya A.S."/>
            <person name="Khan M.S."/>
            <person name="Azam M.S."/>
            <person name="Haque T."/>
            <person name="Lashkar M.Z.H."/>
            <person name="Akhand A.I."/>
            <person name="Morshed G."/>
            <person name="Roy S."/>
            <person name="Uddin K.S."/>
            <person name="Rabeya T."/>
            <person name="Hossain A.S."/>
            <person name="Chowdhury A."/>
            <person name="Snigdha A.R."/>
            <person name="Mortoza M.S."/>
            <person name="Matin S.A."/>
            <person name="Hoque S.M.E."/>
            <person name="Islam M.K."/>
            <person name="Roy D.K."/>
            <person name="Haider R."/>
            <person name="Moosa M.M."/>
            <person name="Elias S.M."/>
            <person name="Hasan A.M."/>
            <person name="Jahan S."/>
            <person name="Shafiuddin M."/>
            <person name="Mahmood N."/>
            <person name="Shommy N.S."/>
        </authorList>
    </citation>
    <scope>NUCLEOTIDE SEQUENCE [LARGE SCALE GENOMIC DNA]</scope>
    <source>
        <strain evidence="4">cv. O-4</strain>
    </source>
</reference>
<dbReference type="EMBL" id="AWUE01002919">
    <property type="protein sequence ID" value="OMP13895.1"/>
    <property type="molecule type" value="Genomic_DNA"/>
</dbReference>
<name>A0A1R3L3H2_9ROSI</name>
<keyword evidence="4" id="KW-1185">Reference proteome</keyword>
<organism evidence="3 4">
    <name type="scientific">Corchorus olitorius</name>
    <dbReference type="NCBI Taxonomy" id="93759"/>
    <lineage>
        <taxon>Eukaryota</taxon>
        <taxon>Viridiplantae</taxon>
        <taxon>Streptophyta</taxon>
        <taxon>Embryophyta</taxon>
        <taxon>Tracheophyta</taxon>
        <taxon>Spermatophyta</taxon>
        <taxon>Magnoliopsida</taxon>
        <taxon>eudicotyledons</taxon>
        <taxon>Gunneridae</taxon>
        <taxon>Pentapetalae</taxon>
        <taxon>rosids</taxon>
        <taxon>malvids</taxon>
        <taxon>Malvales</taxon>
        <taxon>Malvaceae</taxon>
        <taxon>Grewioideae</taxon>
        <taxon>Apeibeae</taxon>
        <taxon>Corchorus</taxon>
    </lineage>
</organism>
<feature type="signal peptide" evidence="2">
    <location>
        <begin position="1"/>
        <end position="16"/>
    </location>
</feature>
<keyword evidence="2" id="KW-0732">Signal</keyword>
<sequence>MHGGSDLIGLALLVVGAGTGLLGDGRQLFGSAGDLGNAIADAADQLAQGGAHALDALLQHAQLVATSDPLFVGQVAGGDTFDHGHGFTQRTDDLAGDDQCGGNADDQGQQRGDQLQGTGFGAFGVATFELDLVQRFAAADDVVALGGHFRTGGGDVGDGGLVAVQGIAIADHGSLELLDARCFVGQHLAQLARIVEGVVQLAQRRLLALRRVVGNVAAHFEAYLQQLLLGGAGRAVLVQACGIAFALAEHIAVDVIDQLQRGGGSGFQIGTGHRAGLVGGAHTVEGDLVGGDDLRLLVQQLEVFRALEGLQQMLLLLVEVIELGLHVVGGGVVAVGQHVLQARDPQVGQVAVQAGDVAHPVAALDQAAQAAPAGECEQGGEHQDQAETEPELKIDTDVGKPTVHGFPPEKV</sequence>
<accession>A0A1R3L3H2</accession>
<dbReference type="Proteomes" id="UP000187203">
    <property type="component" value="Unassembled WGS sequence"/>
</dbReference>
<comment type="caution">
    <text evidence="3">The sequence shown here is derived from an EMBL/GenBank/DDBJ whole genome shotgun (WGS) entry which is preliminary data.</text>
</comment>
<evidence type="ECO:0000256" key="2">
    <source>
        <dbReference type="SAM" id="SignalP"/>
    </source>
</evidence>
<feature type="non-terminal residue" evidence="3">
    <location>
        <position position="411"/>
    </location>
</feature>
<protein>
    <submittedName>
        <fullName evidence="3">Uncharacterized protein</fullName>
    </submittedName>
</protein>
<feature type="region of interest" description="Disordered" evidence="1">
    <location>
        <begin position="370"/>
        <end position="411"/>
    </location>
</feature>
<dbReference type="AlphaFoldDB" id="A0A1R3L3H2"/>
<feature type="region of interest" description="Disordered" evidence="1">
    <location>
        <begin position="86"/>
        <end position="113"/>
    </location>
</feature>